<dbReference type="AlphaFoldDB" id="A0A157ZUT1"/>
<dbReference type="Proteomes" id="UP000054851">
    <property type="component" value="Unassembled WGS sequence"/>
</dbReference>
<accession>A0A157ZUT1</accession>
<keyword evidence="1" id="KW-1133">Transmembrane helix</keyword>
<dbReference type="STRING" id="1777140.AWB79_01399"/>
<evidence type="ECO:0000313" key="2">
    <source>
        <dbReference type="EMBL" id="SAK49265.1"/>
    </source>
</evidence>
<keyword evidence="3" id="KW-1185">Reference proteome</keyword>
<proteinExistence type="predicted"/>
<keyword evidence="1" id="KW-0472">Membrane</keyword>
<name>A0A157ZUT1_9BURK</name>
<feature type="transmembrane region" description="Helical" evidence="1">
    <location>
        <begin position="49"/>
        <end position="69"/>
    </location>
</feature>
<keyword evidence="1" id="KW-0812">Transmembrane</keyword>
<evidence type="ECO:0000256" key="1">
    <source>
        <dbReference type="SAM" id="Phobius"/>
    </source>
</evidence>
<organism evidence="2 3">
    <name type="scientific">Caballeronia hypogeia</name>
    <dbReference type="NCBI Taxonomy" id="1777140"/>
    <lineage>
        <taxon>Bacteria</taxon>
        <taxon>Pseudomonadati</taxon>
        <taxon>Pseudomonadota</taxon>
        <taxon>Betaproteobacteria</taxon>
        <taxon>Burkholderiales</taxon>
        <taxon>Burkholderiaceae</taxon>
        <taxon>Caballeronia</taxon>
    </lineage>
</organism>
<evidence type="ECO:0000313" key="3">
    <source>
        <dbReference type="Proteomes" id="UP000054851"/>
    </source>
</evidence>
<reference evidence="2" key="1">
    <citation type="submission" date="2016-01" db="EMBL/GenBank/DDBJ databases">
        <authorList>
            <person name="Peeters C."/>
        </authorList>
    </citation>
    <scope>NUCLEOTIDE SEQUENCE</scope>
    <source>
        <strain evidence="2">LMG 29322</strain>
    </source>
</reference>
<feature type="transmembrane region" description="Helical" evidence="1">
    <location>
        <begin position="114"/>
        <end position="135"/>
    </location>
</feature>
<sequence>MPFGGIQRSASRRNRRNRIFPLHLRDFPFWHAGGLKYIAAFPARSNVSAMLYMNAAVTLVAGLMLFEPFTRAPVSRFTSPRVRRSVAHRAFYQAAAALLTALLIATNPPPPERISPLVVLGVAALLVLASIYWIVRGKRLLRQRRVFTDLH</sequence>
<feature type="transmembrane region" description="Helical" evidence="1">
    <location>
        <begin position="90"/>
        <end position="108"/>
    </location>
</feature>
<comment type="caution">
    <text evidence="2">The sequence shown here is derived from an EMBL/GenBank/DDBJ whole genome shotgun (WGS) entry which is preliminary data.</text>
</comment>
<protein>
    <submittedName>
        <fullName evidence="2">Uncharacterized protein</fullName>
    </submittedName>
</protein>
<gene>
    <name evidence="2" type="ORF">AWB79_01399</name>
</gene>
<dbReference type="EMBL" id="FCOA02000003">
    <property type="protein sequence ID" value="SAK49265.1"/>
    <property type="molecule type" value="Genomic_DNA"/>
</dbReference>